<dbReference type="AlphaFoldDB" id="A0A4Z2IYE8"/>
<feature type="region of interest" description="Disordered" evidence="1">
    <location>
        <begin position="175"/>
        <end position="270"/>
    </location>
</feature>
<accession>A0A4Z2IYE8</accession>
<dbReference type="EMBL" id="SRLO01000035">
    <property type="protein sequence ID" value="TNN83010.1"/>
    <property type="molecule type" value="Genomic_DNA"/>
</dbReference>
<feature type="compositionally biased region" description="Basic and acidic residues" evidence="1">
    <location>
        <begin position="186"/>
        <end position="197"/>
    </location>
</feature>
<evidence type="ECO:0000313" key="3">
    <source>
        <dbReference type="Proteomes" id="UP000314294"/>
    </source>
</evidence>
<organism evidence="2 3">
    <name type="scientific">Liparis tanakae</name>
    <name type="common">Tanaka's snailfish</name>
    <dbReference type="NCBI Taxonomy" id="230148"/>
    <lineage>
        <taxon>Eukaryota</taxon>
        <taxon>Metazoa</taxon>
        <taxon>Chordata</taxon>
        <taxon>Craniata</taxon>
        <taxon>Vertebrata</taxon>
        <taxon>Euteleostomi</taxon>
        <taxon>Actinopterygii</taxon>
        <taxon>Neopterygii</taxon>
        <taxon>Teleostei</taxon>
        <taxon>Neoteleostei</taxon>
        <taxon>Acanthomorphata</taxon>
        <taxon>Eupercaria</taxon>
        <taxon>Perciformes</taxon>
        <taxon>Cottioidei</taxon>
        <taxon>Cottales</taxon>
        <taxon>Liparidae</taxon>
        <taxon>Liparis</taxon>
    </lineage>
</organism>
<gene>
    <name evidence="2" type="ORF">EYF80_006617</name>
</gene>
<protein>
    <submittedName>
        <fullName evidence="2">Uncharacterized protein</fullName>
    </submittedName>
</protein>
<comment type="caution">
    <text evidence="2">The sequence shown here is derived from an EMBL/GenBank/DDBJ whole genome shotgun (WGS) entry which is preliminary data.</text>
</comment>
<proteinExistence type="predicted"/>
<evidence type="ECO:0000256" key="1">
    <source>
        <dbReference type="SAM" id="MobiDB-lite"/>
    </source>
</evidence>
<evidence type="ECO:0000313" key="2">
    <source>
        <dbReference type="EMBL" id="TNN83010.1"/>
    </source>
</evidence>
<sequence>MGLKPLYNRTNDAPAPSANARHVLLSGYHSGATWPNDPTSYQAAGLWLALLQISCEEEEGQPCVACSHVDSERKVLDLRHITIQDSPRGERPDLKRRLKRPTRFIIPNVSCQGRSERPVVIRAFFKALMPVSVYAETPSVAEQHTVCEQLWRERQSACSAALDVNIRSVSSDWPQWLCASPSTDPRGQKERGLETKKRMGKRSSPRAHGEDHPLQQSGVQRAAREGEGEGERGGEERRGRGEERRGAERRGERQNRHLMLLLGSDSTTGEKIREWSVDPGLLGC</sequence>
<reference evidence="2 3" key="1">
    <citation type="submission" date="2019-03" db="EMBL/GenBank/DDBJ databases">
        <title>First draft genome of Liparis tanakae, snailfish: a comprehensive survey of snailfish specific genes.</title>
        <authorList>
            <person name="Kim W."/>
            <person name="Song I."/>
            <person name="Jeong J.-H."/>
            <person name="Kim D."/>
            <person name="Kim S."/>
            <person name="Ryu S."/>
            <person name="Song J.Y."/>
            <person name="Lee S.K."/>
        </authorList>
    </citation>
    <scope>NUCLEOTIDE SEQUENCE [LARGE SCALE GENOMIC DNA]</scope>
    <source>
        <tissue evidence="2">Muscle</tissue>
    </source>
</reference>
<keyword evidence="3" id="KW-1185">Reference proteome</keyword>
<name>A0A4Z2IYE8_9TELE</name>
<feature type="compositionally biased region" description="Basic and acidic residues" evidence="1">
    <location>
        <begin position="222"/>
        <end position="255"/>
    </location>
</feature>
<dbReference type="Proteomes" id="UP000314294">
    <property type="component" value="Unassembled WGS sequence"/>
</dbReference>